<dbReference type="Proteomes" id="UP000807769">
    <property type="component" value="Unassembled WGS sequence"/>
</dbReference>
<comment type="caution">
    <text evidence="3">The sequence shown here is derived from an EMBL/GenBank/DDBJ whole genome shotgun (WGS) entry which is preliminary data.</text>
</comment>
<feature type="compositionally biased region" description="Polar residues" evidence="1">
    <location>
        <begin position="74"/>
        <end position="85"/>
    </location>
</feature>
<feature type="domain" description="DUF6532" evidence="2">
    <location>
        <begin position="353"/>
        <end position="542"/>
    </location>
</feature>
<dbReference type="InterPro" id="IPR045341">
    <property type="entry name" value="DUF6532"/>
</dbReference>
<name>A0A9P7DNJ6_9AGAM</name>
<reference evidence="3" key="1">
    <citation type="journal article" date="2020" name="New Phytol.">
        <title>Comparative genomics reveals dynamic genome evolution in host specialist ectomycorrhizal fungi.</title>
        <authorList>
            <person name="Lofgren L.A."/>
            <person name="Nguyen N.H."/>
            <person name="Vilgalys R."/>
            <person name="Ruytinx J."/>
            <person name="Liao H.L."/>
            <person name="Branco S."/>
            <person name="Kuo A."/>
            <person name="LaButti K."/>
            <person name="Lipzen A."/>
            <person name="Andreopoulos W."/>
            <person name="Pangilinan J."/>
            <person name="Riley R."/>
            <person name="Hundley H."/>
            <person name="Na H."/>
            <person name="Barry K."/>
            <person name="Grigoriev I.V."/>
            <person name="Stajich J.E."/>
            <person name="Kennedy P.G."/>
        </authorList>
    </citation>
    <scope>NUCLEOTIDE SEQUENCE</scope>
    <source>
        <strain evidence="3">MN1</strain>
    </source>
</reference>
<proteinExistence type="predicted"/>
<accession>A0A9P7DNJ6</accession>
<feature type="compositionally biased region" description="Acidic residues" evidence="1">
    <location>
        <begin position="107"/>
        <end position="123"/>
    </location>
</feature>
<feature type="compositionally biased region" description="Polar residues" evidence="1">
    <location>
        <begin position="24"/>
        <end position="51"/>
    </location>
</feature>
<dbReference type="EMBL" id="JABBWG010000151">
    <property type="protein sequence ID" value="KAG1799137.1"/>
    <property type="molecule type" value="Genomic_DNA"/>
</dbReference>
<dbReference type="OrthoDB" id="2675797at2759"/>
<protein>
    <recommendedName>
        <fullName evidence="2">DUF6532 domain-containing protein</fullName>
    </recommendedName>
</protein>
<keyword evidence="4" id="KW-1185">Reference proteome</keyword>
<sequence length="585" mass="65429">MGKSKKKISSGPPGQGGHVDQLQKLENTQMKPCRQTKQNPAQDALESQSVNIMAPEVKRPKPRPKPVGLKSKTPPISFQQQNISPVNDLPTFHLCSPHSQFGFIPPTDEDADADEENEDEDGRDDGLGAHSPFQGTDVSQMRKQKQTHTPSLSTYPSDICSSPRVPDGDICPPPQSPNTLQAKAQKPTCTITLDDVNSQHPLVLNKSHVKKFKKNTRPITPSADKDSYQRHCPIVSSPETSDSNIPSPPCHTPKPVSSSTALDTVHNVLQEHHEKNWCPCTPDLRTLQKLGQRAIEELSNGEEDEAPSQPHKRSHPSKGYQTIAFYLPAWKDVLEAAKQKSHLGVVMGGATTTHKAFIEKTSIEYLMETLEDFAANNIGVNAGFWDEHKHDMMIILWDDCATMQSEMKKVACPIATTKYDILPTDIHDEDEYEEHVHSQVKDLMDDSNFLHNGVDKQGRTNNLANDALREFCSTFFYKSEHVLAKSFPDEFAEAVPEGTVALAATALAAAINEYKTGIYKPTKFVSELYQPIYNRVLQLYEDVKIDPYHSKKCRAVRKKWVHAANVLTHDQSNRRNQWGLKLKLD</sequence>
<dbReference type="RefSeq" id="XP_041185696.1">
    <property type="nucleotide sequence ID" value="XM_041333763.1"/>
</dbReference>
<organism evidence="3 4">
    <name type="scientific">Suillus subaureus</name>
    <dbReference type="NCBI Taxonomy" id="48587"/>
    <lineage>
        <taxon>Eukaryota</taxon>
        <taxon>Fungi</taxon>
        <taxon>Dikarya</taxon>
        <taxon>Basidiomycota</taxon>
        <taxon>Agaricomycotina</taxon>
        <taxon>Agaricomycetes</taxon>
        <taxon>Agaricomycetidae</taxon>
        <taxon>Boletales</taxon>
        <taxon>Suillineae</taxon>
        <taxon>Suillaceae</taxon>
        <taxon>Suillus</taxon>
    </lineage>
</organism>
<evidence type="ECO:0000256" key="1">
    <source>
        <dbReference type="SAM" id="MobiDB-lite"/>
    </source>
</evidence>
<evidence type="ECO:0000313" key="4">
    <source>
        <dbReference type="Proteomes" id="UP000807769"/>
    </source>
</evidence>
<gene>
    <name evidence="3" type="ORF">BJ212DRAFT_1305589</name>
</gene>
<dbReference type="GeneID" id="64627780"/>
<feature type="region of interest" description="Disordered" evidence="1">
    <location>
        <begin position="216"/>
        <end position="259"/>
    </location>
</feature>
<evidence type="ECO:0000313" key="3">
    <source>
        <dbReference type="EMBL" id="KAG1799137.1"/>
    </source>
</evidence>
<feature type="region of interest" description="Disordered" evidence="1">
    <location>
        <begin position="1"/>
        <end position="182"/>
    </location>
</feature>
<dbReference type="AlphaFoldDB" id="A0A9P7DNJ6"/>
<dbReference type="Pfam" id="PF20149">
    <property type="entry name" value="DUF6532"/>
    <property type="match status" value="1"/>
</dbReference>
<evidence type="ECO:0000259" key="2">
    <source>
        <dbReference type="Pfam" id="PF20149"/>
    </source>
</evidence>
<feature type="compositionally biased region" description="Polar residues" evidence="1">
    <location>
        <begin position="133"/>
        <end position="160"/>
    </location>
</feature>